<dbReference type="PANTHER" id="PTHR10515">
    <property type="entry name" value="THYMIDINE PHOSPHORYLASE"/>
    <property type="match status" value="1"/>
</dbReference>
<dbReference type="Pfam" id="PF07831">
    <property type="entry name" value="PYNP_C"/>
    <property type="match status" value="1"/>
</dbReference>
<proteinExistence type="inferred from homology"/>
<accession>A0ABQ6CI38</accession>
<comment type="caution">
    <text evidence="9">The sequence shown here is derived from an EMBL/GenBank/DDBJ whole genome shotgun (WGS) entry which is preliminary data.</text>
</comment>
<dbReference type="Pfam" id="PF00591">
    <property type="entry name" value="Glycos_transf_3"/>
    <property type="match status" value="1"/>
</dbReference>
<dbReference type="SUPFAM" id="SSF47648">
    <property type="entry name" value="Nucleoside phosphorylase/phosphoribosyltransferase N-terminal domain"/>
    <property type="match status" value="1"/>
</dbReference>
<feature type="domain" description="Pyrimidine nucleoside phosphorylase C-terminal" evidence="8">
    <location>
        <begin position="351"/>
        <end position="425"/>
    </location>
</feature>
<dbReference type="PROSITE" id="PS00647">
    <property type="entry name" value="THYMID_PHOSPHORYLASE"/>
    <property type="match status" value="1"/>
</dbReference>
<dbReference type="InterPro" id="IPR013465">
    <property type="entry name" value="Thymidine_Pase"/>
</dbReference>
<comment type="subunit">
    <text evidence="2 7">Homodimer.</text>
</comment>
<evidence type="ECO:0000313" key="10">
    <source>
        <dbReference type="Proteomes" id="UP001156882"/>
    </source>
</evidence>
<dbReference type="NCBIfam" id="NF004490">
    <property type="entry name" value="PRK05820.1"/>
    <property type="match status" value="1"/>
</dbReference>
<comment type="pathway">
    <text evidence="7">Pyrimidine metabolism; dTMP biosynthesis via salvage pathway; dTMP from thymine: step 1/2.</text>
</comment>
<evidence type="ECO:0000256" key="7">
    <source>
        <dbReference type="HAMAP-Rule" id="MF_01628"/>
    </source>
</evidence>
<dbReference type="InterPro" id="IPR036320">
    <property type="entry name" value="Glycosyl_Trfase_fam3_N_dom_sf"/>
</dbReference>
<dbReference type="Gene3D" id="3.90.1170.30">
    <property type="entry name" value="Pyrimidine nucleoside phosphorylase-like, C-terminal domain"/>
    <property type="match status" value="1"/>
</dbReference>
<dbReference type="InterPro" id="IPR013102">
    <property type="entry name" value="PYNP_C"/>
</dbReference>
<evidence type="ECO:0000256" key="1">
    <source>
        <dbReference type="ARBA" id="ARBA00006915"/>
    </source>
</evidence>
<dbReference type="HAMAP" id="MF_01628">
    <property type="entry name" value="Thymid_phosp"/>
    <property type="match status" value="1"/>
</dbReference>
<evidence type="ECO:0000256" key="2">
    <source>
        <dbReference type="ARBA" id="ARBA00011738"/>
    </source>
</evidence>
<evidence type="ECO:0000256" key="5">
    <source>
        <dbReference type="ARBA" id="ARBA00022679"/>
    </source>
</evidence>
<dbReference type="Pfam" id="PF02885">
    <property type="entry name" value="Glycos_trans_3N"/>
    <property type="match status" value="1"/>
</dbReference>
<dbReference type="EMBL" id="BSPC01000011">
    <property type="protein sequence ID" value="GLS18374.1"/>
    <property type="molecule type" value="Genomic_DNA"/>
</dbReference>
<dbReference type="Gene3D" id="1.20.970.10">
    <property type="entry name" value="Transferase, Pyrimidine Nucleoside Phosphorylase, Chain C"/>
    <property type="match status" value="1"/>
</dbReference>
<dbReference type="InterPro" id="IPR017459">
    <property type="entry name" value="Glycosyl_Trfase_fam3_N_dom"/>
</dbReference>
<comment type="function">
    <text evidence="7">The enzymes which catalyze the reversible phosphorolysis of pyrimidine nucleosides are involved in the degradation of these compounds and in their utilization as carbon and energy sources, or in the rescue of pyrimidine bases for nucleotide synthesis.</text>
</comment>
<sequence length="441" mass="45582">MTILPQEIIRKKRDGAALAPAEIEAFVQGLVAGSVTHAQVAAFAMAVYFRGMSMEERIALTRAMTQSGTVLDWRSLGLPGPVVDKHSTGGVGDNVSLMLGPIVAACGGYVPMISGRGLGHTGGTLDKLDAIPGYATQPDLALFRKVVKEEGVAIIGQTADLAPADKTVYAIRDVTATVESIALITASILSKKLAAGLQALVMDVKTGSGAFMRTLEDSRELAASIATVATGAGLPTVALITAKDQPLASAAGNAVEVRNAVEFLTGAHRDARLKAVTLALCAEMLVLGRLADGIGEARAKVERALDSGAATEHFARMVTALGGPADFVEHHERYLQVAPVVKPVFASEAGLIAAIDTRAVGLAVVALGGGRTRPQDAIDHAVGITDLAEIGEEVGGDRPIGFVHARSEERARAAAETLSAAYQIGESQEALPPVLERIVGA</sequence>
<keyword evidence="5 7" id="KW-0808">Transferase</keyword>
<keyword evidence="10" id="KW-1185">Reference proteome</keyword>
<dbReference type="InterPro" id="IPR000312">
    <property type="entry name" value="Glycosyl_Trfase_fam3"/>
</dbReference>
<dbReference type="InterPro" id="IPR000053">
    <property type="entry name" value="Thymidine/pyrmidine_PPase"/>
</dbReference>
<dbReference type="PIRSF" id="PIRSF000478">
    <property type="entry name" value="TP_PyNP"/>
    <property type="match status" value="1"/>
</dbReference>
<protein>
    <recommendedName>
        <fullName evidence="3 7">Thymidine phosphorylase</fullName>
        <ecNumber evidence="3 7">2.4.2.4</ecNumber>
    </recommendedName>
    <alternativeName>
        <fullName evidence="7">TdRPase</fullName>
    </alternativeName>
</protein>
<keyword evidence="4 7" id="KW-0328">Glycosyltransferase</keyword>
<organism evidence="9 10">
    <name type="scientific">Labrys miyagiensis</name>
    <dbReference type="NCBI Taxonomy" id="346912"/>
    <lineage>
        <taxon>Bacteria</taxon>
        <taxon>Pseudomonadati</taxon>
        <taxon>Pseudomonadota</taxon>
        <taxon>Alphaproteobacteria</taxon>
        <taxon>Hyphomicrobiales</taxon>
        <taxon>Xanthobacteraceae</taxon>
        <taxon>Labrys</taxon>
    </lineage>
</organism>
<dbReference type="SUPFAM" id="SSF52418">
    <property type="entry name" value="Nucleoside phosphorylase/phosphoribosyltransferase catalytic domain"/>
    <property type="match status" value="1"/>
</dbReference>
<dbReference type="InterPro" id="IPR036566">
    <property type="entry name" value="PYNP-like_C_sf"/>
</dbReference>
<comment type="catalytic activity">
    <reaction evidence="6 7">
        <text>thymidine + phosphate = 2-deoxy-alpha-D-ribose 1-phosphate + thymine</text>
        <dbReference type="Rhea" id="RHEA:16037"/>
        <dbReference type="ChEBI" id="CHEBI:17748"/>
        <dbReference type="ChEBI" id="CHEBI:17821"/>
        <dbReference type="ChEBI" id="CHEBI:43474"/>
        <dbReference type="ChEBI" id="CHEBI:57259"/>
        <dbReference type="EC" id="2.4.2.4"/>
    </reaction>
</comment>
<evidence type="ECO:0000259" key="8">
    <source>
        <dbReference type="SMART" id="SM00941"/>
    </source>
</evidence>
<dbReference type="SMART" id="SM00941">
    <property type="entry name" value="PYNP_C"/>
    <property type="match status" value="1"/>
</dbReference>
<gene>
    <name evidence="7 9" type="primary">deoA</name>
    <name evidence="9" type="ORF">GCM10007874_13910</name>
</gene>
<dbReference type="Proteomes" id="UP001156882">
    <property type="component" value="Unassembled WGS sequence"/>
</dbReference>
<dbReference type="NCBIfam" id="TIGR02643">
    <property type="entry name" value="T_phosphoryl"/>
    <property type="match status" value="1"/>
</dbReference>
<dbReference type="NCBIfam" id="TIGR02644">
    <property type="entry name" value="Y_phosphoryl"/>
    <property type="match status" value="1"/>
</dbReference>
<dbReference type="SUPFAM" id="SSF54680">
    <property type="entry name" value="Pyrimidine nucleoside phosphorylase C-terminal domain"/>
    <property type="match status" value="1"/>
</dbReference>
<evidence type="ECO:0000256" key="6">
    <source>
        <dbReference type="ARBA" id="ARBA00048550"/>
    </source>
</evidence>
<evidence type="ECO:0000256" key="3">
    <source>
        <dbReference type="ARBA" id="ARBA00011892"/>
    </source>
</evidence>
<comment type="similarity">
    <text evidence="1 7">Belongs to the thymidine/pyrimidine-nucleoside phosphorylase family.</text>
</comment>
<dbReference type="InterPro" id="IPR017872">
    <property type="entry name" value="Pyrmidine_PPase_CS"/>
</dbReference>
<dbReference type="PANTHER" id="PTHR10515:SF0">
    <property type="entry name" value="THYMIDINE PHOSPHORYLASE"/>
    <property type="match status" value="1"/>
</dbReference>
<evidence type="ECO:0000313" key="9">
    <source>
        <dbReference type="EMBL" id="GLS18374.1"/>
    </source>
</evidence>
<evidence type="ECO:0000256" key="4">
    <source>
        <dbReference type="ARBA" id="ARBA00022676"/>
    </source>
</evidence>
<dbReference type="InterPro" id="IPR018090">
    <property type="entry name" value="Pyrmidine_PPas_bac/euk"/>
</dbReference>
<dbReference type="InterPro" id="IPR035902">
    <property type="entry name" value="Nuc_phospho_transferase"/>
</dbReference>
<name>A0ABQ6CI38_9HYPH</name>
<dbReference type="Gene3D" id="3.40.1030.10">
    <property type="entry name" value="Nucleoside phosphorylase/phosphoribosyltransferase catalytic domain"/>
    <property type="match status" value="1"/>
</dbReference>
<reference evidence="10" key="1">
    <citation type="journal article" date="2019" name="Int. J. Syst. Evol. Microbiol.">
        <title>The Global Catalogue of Microorganisms (GCM) 10K type strain sequencing project: providing services to taxonomists for standard genome sequencing and annotation.</title>
        <authorList>
            <consortium name="The Broad Institute Genomics Platform"/>
            <consortium name="The Broad Institute Genome Sequencing Center for Infectious Disease"/>
            <person name="Wu L."/>
            <person name="Ma J."/>
        </authorList>
    </citation>
    <scope>NUCLEOTIDE SEQUENCE [LARGE SCALE GENOMIC DNA]</scope>
    <source>
        <strain evidence="10">NBRC 101365</strain>
    </source>
</reference>
<dbReference type="EC" id="2.4.2.4" evidence="3 7"/>